<feature type="region of interest" description="Disordered" evidence="1">
    <location>
        <begin position="556"/>
        <end position="579"/>
    </location>
</feature>
<dbReference type="AlphaFoldDB" id="A0A0N1HUU2"/>
<evidence type="ECO:0000313" key="2">
    <source>
        <dbReference type="EMBL" id="KPI85265.1"/>
    </source>
</evidence>
<dbReference type="Proteomes" id="UP000038009">
    <property type="component" value="Unassembled WGS sequence"/>
</dbReference>
<proteinExistence type="predicted"/>
<comment type="caution">
    <text evidence="2">The sequence shown here is derived from an EMBL/GenBank/DDBJ whole genome shotgun (WGS) entry which is preliminary data.</text>
</comment>
<evidence type="ECO:0000313" key="3">
    <source>
        <dbReference type="Proteomes" id="UP000038009"/>
    </source>
</evidence>
<gene>
    <name evidence="2" type="ORF">ABL78_5682</name>
</gene>
<evidence type="ECO:0000256" key="1">
    <source>
        <dbReference type="SAM" id="MobiDB-lite"/>
    </source>
</evidence>
<sequence length="579" mass="64715">MEKISSPSCGGLRQLLSRYADLYECKYIGQVYVARRRSAGSPLSVGAAASASASSVRAPRDPHRAPTAAPITQAAMEELQELFPNFLVPVKALWTTAPEAEWEIHRRVMEALRAHINTCLVFYAHPAHRVAPAKASDAKKNEQDDEERRTSVLENGYVLLCAGDRSSQAGQHGVGGDNGASSPQAHHQPDVCARLADHMIQPYEWYRVARVLPTAAEEVLFDRQLYDAAAALLPLGRDVWQVLLSAPHLFAVRYDCAVESSPSTNASASTTCSKANLASTTRCAEPRVFVRFNLHPRFIPPGVAFVREEELLRGLEEVAINREANRCGLTTRQRRHKRKLQRQLTYLRNPTPYFDDRVLAQHLFDLLPMRDAVHQSALLGALPPHAVSAFPQNVTDLLKERTDLFRLSDARHGVLVQRADALVEEPQRAVDSVTGEEVLQCIFSCYSTRSDPRGGTTISRNLSRLPRLIRERLFAMHDVVEELLCLYPEKVEVLSDTSLAAAAHGAPSASLTSQKTQLDGRVKRELQSVRGRRDFLVPFRFVGEWEEKLMEKYTKQKQKELAKGSARQRTPSDRRPRSP</sequence>
<name>A0A0N1HUU2_LEPSE</name>
<reference evidence="2 3" key="1">
    <citation type="journal article" date="2015" name="PLoS Pathog.">
        <title>Leptomonas seymouri: Adaptations to the Dixenous Life Cycle Analyzed by Genome Sequencing, Transcriptome Profiling and Co-infection with Leishmania donovani.</title>
        <authorList>
            <person name="Kraeva N."/>
            <person name="Butenko A."/>
            <person name="Hlavacova J."/>
            <person name="Kostygov A."/>
            <person name="Myskova J."/>
            <person name="Grybchuk D."/>
            <person name="Lestinova T."/>
            <person name="Votypka J."/>
            <person name="Volf P."/>
            <person name="Opperdoes F."/>
            <person name="Flegontov P."/>
            <person name="Lukes J."/>
            <person name="Yurchenko V."/>
        </authorList>
    </citation>
    <scope>NUCLEOTIDE SEQUENCE [LARGE SCALE GENOMIC DNA]</scope>
    <source>
        <strain evidence="2 3">ATCC 30220</strain>
    </source>
</reference>
<dbReference type="VEuPathDB" id="TriTrypDB:Lsey_0199_0120"/>
<accession>A0A0N1HUU2</accession>
<feature type="compositionally biased region" description="Basic and acidic residues" evidence="1">
    <location>
        <begin position="570"/>
        <end position="579"/>
    </location>
</feature>
<dbReference type="EMBL" id="LJSK01000199">
    <property type="protein sequence ID" value="KPI85265.1"/>
    <property type="molecule type" value="Genomic_DNA"/>
</dbReference>
<protein>
    <submittedName>
        <fullName evidence="2">Uncharacterized protein</fullName>
    </submittedName>
</protein>
<keyword evidence="3" id="KW-1185">Reference proteome</keyword>
<dbReference type="OrthoDB" id="272369at2759"/>
<feature type="region of interest" description="Disordered" evidence="1">
    <location>
        <begin position="168"/>
        <end position="187"/>
    </location>
</feature>
<dbReference type="OMA" id="MERVCDP"/>
<organism evidence="2 3">
    <name type="scientific">Leptomonas seymouri</name>
    <dbReference type="NCBI Taxonomy" id="5684"/>
    <lineage>
        <taxon>Eukaryota</taxon>
        <taxon>Discoba</taxon>
        <taxon>Euglenozoa</taxon>
        <taxon>Kinetoplastea</taxon>
        <taxon>Metakinetoplastina</taxon>
        <taxon>Trypanosomatida</taxon>
        <taxon>Trypanosomatidae</taxon>
        <taxon>Leishmaniinae</taxon>
        <taxon>Leptomonas</taxon>
    </lineage>
</organism>